<reference evidence="2 3" key="1">
    <citation type="submission" date="2015-06" db="EMBL/GenBank/DDBJ databases">
        <title>Survival trade-offs in plant roots during colonization by closely related pathogenic and mutualistic fungi.</title>
        <authorList>
            <person name="Hacquard S."/>
            <person name="Kracher B."/>
            <person name="Hiruma K."/>
            <person name="Weinman A."/>
            <person name="Muench P."/>
            <person name="Garrido Oter R."/>
            <person name="Ver Loren van Themaat E."/>
            <person name="Dallerey J.-F."/>
            <person name="Damm U."/>
            <person name="Henrissat B."/>
            <person name="Lespinet O."/>
            <person name="Thon M."/>
            <person name="Kemen E."/>
            <person name="McHardy A.C."/>
            <person name="Schulze-Lefert P."/>
            <person name="O'Connell R.J."/>
        </authorList>
    </citation>
    <scope>NUCLEOTIDE SEQUENCE [LARGE SCALE GENOMIC DNA]</scope>
    <source>
        <strain evidence="2 3">MAFF 238704</strain>
    </source>
</reference>
<protein>
    <submittedName>
        <fullName evidence="2">Uncharacterized protein</fullName>
    </submittedName>
</protein>
<organism evidence="2 3">
    <name type="scientific">Colletotrichum incanum</name>
    <name type="common">Soybean anthracnose fungus</name>
    <dbReference type="NCBI Taxonomy" id="1573173"/>
    <lineage>
        <taxon>Eukaryota</taxon>
        <taxon>Fungi</taxon>
        <taxon>Dikarya</taxon>
        <taxon>Ascomycota</taxon>
        <taxon>Pezizomycotina</taxon>
        <taxon>Sordariomycetes</taxon>
        <taxon>Hypocreomycetidae</taxon>
        <taxon>Glomerellales</taxon>
        <taxon>Glomerellaceae</taxon>
        <taxon>Colletotrichum</taxon>
        <taxon>Colletotrichum spaethianum species complex</taxon>
    </lineage>
</organism>
<dbReference type="AlphaFoldDB" id="A0A162MY23"/>
<evidence type="ECO:0000313" key="3">
    <source>
        <dbReference type="Proteomes" id="UP000076584"/>
    </source>
</evidence>
<dbReference type="EMBL" id="LFIW01000669">
    <property type="protein sequence ID" value="KZL85304.1"/>
    <property type="molecule type" value="Genomic_DNA"/>
</dbReference>
<accession>A0A162MY23</accession>
<evidence type="ECO:0000313" key="2">
    <source>
        <dbReference type="EMBL" id="KZL85304.1"/>
    </source>
</evidence>
<proteinExistence type="predicted"/>
<name>A0A162MY23_COLIC</name>
<evidence type="ECO:0000256" key="1">
    <source>
        <dbReference type="SAM" id="MobiDB-lite"/>
    </source>
</evidence>
<dbReference type="Proteomes" id="UP000076584">
    <property type="component" value="Unassembled WGS sequence"/>
</dbReference>
<keyword evidence="3" id="KW-1185">Reference proteome</keyword>
<sequence length="125" mass="13315">MDNCDAASRDGHDEVDSNLAERPPTSQVSNLASSSLASYVSNLLLGLGLGTLTKKCWRQSSPSKQAVLMAMGKAVESVSFDGDAELLAVLDDLVLRIEDLPRGNGIILWLEKIKESSFALPLSPG</sequence>
<comment type="caution">
    <text evidence="2">The sequence shown here is derived from an EMBL/GenBank/DDBJ whole genome shotgun (WGS) entry which is preliminary data.</text>
</comment>
<gene>
    <name evidence="2" type="ORF">CI238_12717</name>
</gene>
<feature type="region of interest" description="Disordered" evidence="1">
    <location>
        <begin position="1"/>
        <end position="27"/>
    </location>
</feature>
<dbReference type="STRING" id="1573173.A0A162MY23"/>